<feature type="compositionally biased region" description="Basic and acidic residues" evidence="1">
    <location>
        <begin position="169"/>
        <end position="182"/>
    </location>
</feature>
<evidence type="ECO:0000313" key="2">
    <source>
        <dbReference type="EMBL" id="WQH07332.1"/>
    </source>
</evidence>
<evidence type="ECO:0000256" key="1">
    <source>
        <dbReference type="SAM" id="MobiDB-lite"/>
    </source>
</evidence>
<sequence>MDSNLLSMAQQFSGLPMDALIGGPLNAAARANSAMALTQTKFMLDTCFNLQPVAATAEVKGVPAVVDAHGVVTTAEVVGKPAMAAYNNYSPIMVVMSLTRGVVTPGSPAVLGPDGKTIVVPATATSLQSLTTQFNLPLLTIVPLNSLAVDTVDINFEMEVNSSFSEEQSDQKSSESKGEGSFEAKVGWGPVSVTIRGSASYDSKDSSTHNTHYQKSNSAKYTVAVHAAQLPLPQGVNTIIEAFTQSISPITLDAPAAPKS</sequence>
<reference evidence="2 3" key="1">
    <citation type="submission" date="2023-11" db="EMBL/GenBank/DDBJ databases">
        <title>MicrobeMod: A computational toolkit for identifying prokaryotic methylation and restriction-modification with nanopore sequencing.</title>
        <authorList>
            <person name="Crits-Christoph A."/>
            <person name="Kang S.C."/>
            <person name="Lee H."/>
            <person name="Ostrov N."/>
        </authorList>
    </citation>
    <scope>NUCLEOTIDE SEQUENCE [LARGE SCALE GENOMIC DNA]</scope>
    <source>
        <strain evidence="2 3">ATCC 25935</strain>
    </source>
</reference>
<feature type="region of interest" description="Disordered" evidence="1">
    <location>
        <begin position="162"/>
        <end position="184"/>
    </location>
</feature>
<dbReference type="GeneID" id="43165871"/>
<dbReference type="Pfam" id="PF11655">
    <property type="entry name" value="DUF2589"/>
    <property type="match status" value="1"/>
</dbReference>
<keyword evidence="3" id="KW-1185">Reference proteome</keyword>
<name>A0ABZ0Y5K1_9BURK</name>
<dbReference type="InterPro" id="IPR024510">
    <property type="entry name" value="DUF2589"/>
</dbReference>
<proteinExistence type="predicted"/>
<accession>A0ABZ0Y5K1</accession>
<protein>
    <submittedName>
        <fullName evidence="2">DUF2589 domain-containing protein</fullName>
    </submittedName>
</protein>
<evidence type="ECO:0000313" key="3">
    <source>
        <dbReference type="Proteomes" id="UP001326110"/>
    </source>
</evidence>
<dbReference type="EMBL" id="CP140152">
    <property type="protein sequence ID" value="WQH07332.1"/>
    <property type="molecule type" value="Genomic_DNA"/>
</dbReference>
<dbReference type="RefSeq" id="WP_019924328.1">
    <property type="nucleotide sequence ID" value="NZ_CP140152.1"/>
</dbReference>
<gene>
    <name evidence="2" type="ORF">SR858_13635</name>
</gene>
<organism evidence="2 3">
    <name type="scientific">Duganella zoogloeoides</name>
    <dbReference type="NCBI Taxonomy" id="75659"/>
    <lineage>
        <taxon>Bacteria</taxon>
        <taxon>Pseudomonadati</taxon>
        <taxon>Pseudomonadota</taxon>
        <taxon>Betaproteobacteria</taxon>
        <taxon>Burkholderiales</taxon>
        <taxon>Oxalobacteraceae</taxon>
        <taxon>Telluria group</taxon>
        <taxon>Duganella</taxon>
    </lineage>
</organism>
<dbReference type="Proteomes" id="UP001326110">
    <property type="component" value="Chromosome"/>
</dbReference>